<feature type="chain" id="PRO_5040470625" evidence="2">
    <location>
        <begin position="23"/>
        <end position="355"/>
    </location>
</feature>
<evidence type="ECO:0000313" key="4">
    <source>
        <dbReference type="Proteomes" id="UP000711996"/>
    </source>
</evidence>
<dbReference type="AlphaFoldDB" id="A0A9P5EMN6"/>
<feature type="compositionally biased region" description="Polar residues" evidence="1">
    <location>
        <begin position="229"/>
        <end position="242"/>
    </location>
</feature>
<dbReference type="OrthoDB" id="5101370at2759"/>
<comment type="caution">
    <text evidence="3">The sequence shown here is derived from an EMBL/GenBank/DDBJ whole genome shotgun (WGS) entry which is preliminary data.</text>
</comment>
<evidence type="ECO:0000256" key="1">
    <source>
        <dbReference type="SAM" id="MobiDB-lite"/>
    </source>
</evidence>
<keyword evidence="2" id="KW-0732">Signal</keyword>
<accession>A0A9P5EMN6</accession>
<name>A0A9P5EMN6_COLSI</name>
<proteinExistence type="predicted"/>
<dbReference type="Proteomes" id="UP000711996">
    <property type="component" value="Unassembled WGS sequence"/>
</dbReference>
<evidence type="ECO:0000256" key="2">
    <source>
        <dbReference type="SAM" id="SignalP"/>
    </source>
</evidence>
<organism evidence="3 4">
    <name type="scientific">Colletotrichum siamense</name>
    <name type="common">Anthracnose fungus</name>
    <dbReference type="NCBI Taxonomy" id="690259"/>
    <lineage>
        <taxon>Eukaryota</taxon>
        <taxon>Fungi</taxon>
        <taxon>Dikarya</taxon>
        <taxon>Ascomycota</taxon>
        <taxon>Pezizomycotina</taxon>
        <taxon>Sordariomycetes</taxon>
        <taxon>Hypocreomycetidae</taxon>
        <taxon>Glomerellales</taxon>
        <taxon>Glomerellaceae</taxon>
        <taxon>Colletotrichum</taxon>
        <taxon>Colletotrichum gloeosporioides species complex</taxon>
    </lineage>
</organism>
<protein>
    <submittedName>
        <fullName evidence="3">Uncharacterized protein</fullName>
    </submittedName>
</protein>
<keyword evidence="4" id="KW-1185">Reference proteome</keyword>
<sequence>MQGHRWIFAVAITSAAAVSAAPENITLTWRTATITQCFAFTFETPSVCNGHCVRPFVYKPVAQNEPITVQIQAPSCNSCGCDACARTIAYTTTYDSFCSTGLSRQVYAVTETYSGVEAKPTVASLSVPLGFTAEVQTCTTCGDRPVTATITYPVPDAAYITGISGPFPAPLGAKSYKINMSGPFGASPSQDGDAAGAGFASTAAPTAAPILDSAAGSNPTPGPDPGSRPASSDANGSGQNSLPGGPEASGVSYGDSGVEPSLSAGQYGNPAFSAIYSLPSLGPTQDSSSDIEARPSSCEYSLQDHNINDYRSDQATAVASSSIVVVTQGSTGCPPFPSRLGLAMGSFIIFLTNIL</sequence>
<feature type="signal peptide" evidence="2">
    <location>
        <begin position="1"/>
        <end position="22"/>
    </location>
</feature>
<feature type="region of interest" description="Disordered" evidence="1">
    <location>
        <begin position="210"/>
        <end position="257"/>
    </location>
</feature>
<gene>
    <name evidence="3" type="ORF">CGCSCA2_v009473</name>
</gene>
<evidence type="ECO:0000313" key="3">
    <source>
        <dbReference type="EMBL" id="KAF4854491.1"/>
    </source>
</evidence>
<reference evidence="3" key="1">
    <citation type="submission" date="2019-06" db="EMBL/GenBank/DDBJ databases">
        <authorList>
            <person name="Gan P."/>
            <person name="Shirasu K."/>
        </authorList>
    </citation>
    <scope>NUCLEOTIDE SEQUENCE [LARGE SCALE GENOMIC DNA]</scope>
    <source>
        <strain evidence="3">CAD2</strain>
    </source>
</reference>
<dbReference type="EMBL" id="QPMT01000033">
    <property type="protein sequence ID" value="KAF4854491.1"/>
    <property type="molecule type" value="Genomic_DNA"/>
</dbReference>